<dbReference type="STRING" id="29170.A0A368GZK9"/>
<evidence type="ECO:0000256" key="1">
    <source>
        <dbReference type="SAM" id="MobiDB-lite"/>
    </source>
</evidence>
<dbReference type="EMBL" id="JOJR01000029">
    <property type="protein sequence ID" value="RCN49803.1"/>
    <property type="molecule type" value="Genomic_DNA"/>
</dbReference>
<organism evidence="2 3">
    <name type="scientific">Ancylostoma caninum</name>
    <name type="common">Dog hookworm</name>
    <dbReference type="NCBI Taxonomy" id="29170"/>
    <lineage>
        <taxon>Eukaryota</taxon>
        <taxon>Metazoa</taxon>
        <taxon>Ecdysozoa</taxon>
        <taxon>Nematoda</taxon>
        <taxon>Chromadorea</taxon>
        <taxon>Rhabditida</taxon>
        <taxon>Rhabditina</taxon>
        <taxon>Rhabditomorpha</taxon>
        <taxon>Strongyloidea</taxon>
        <taxon>Ancylostomatidae</taxon>
        <taxon>Ancylostomatinae</taxon>
        <taxon>Ancylostoma</taxon>
    </lineage>
</organism>
<dbReference type="OrthoDB" id="5872052at2759"/>
<keyword evidence="3" id="KW-1185">Reference proteome</keyword>
<feature type="compositionally biased region" description="Acidic residues" evidence="1">
    <location>
        <begin position="83"/>
        <end position="92"/>
    </location>
</feature>
<comment type="caution">
    <text evidence="2">The sequence shown here is derived from an EMBL/GenBank/DDBJ whole genome shotgun (WGS) entry which is preliminary data.</text>
</comment>
<accession>A0A368GZK9</accession>
<proteinExistence type="predicted"/>
<evidence type="ECO:0000313" key="3">
    <source>
        <dbReference type="Proteomes" id="UP000252519"/>
    </source>
</evidence>
<dbReference type="AlphaFoldDB" id="A0A368GZK9"/>
<protein>
    <submittedName>
        <fullName evidence="2">Uncharacterized protein</fullName>
    </submittedName>
</protein>
<sequence length="103" mass="11763">MLDRLLEEYIEEIEKMAEIVAQDEYLEEEVGPLEFRMTGNLLALPMKKVTKDTGFLAEAKEWMASRIANNMLASRLGPRGDSDSDEEEEQQAAEEVPKLKVLF</sequence>
<reference evidence="2 3" key="1">
    <citation type="submission" date="2014-10" db="EMBL/GenBank/DDBJ databases">
        <title>Draft genome of the hookworm Ancylostoma caninum.</title>
        <authorList>
            <person name="Mitreva M."/>
        </authorList>
    </citation>
    <scope>NUCLEOTIDE SEQUENCE [LARGE SCALE GENOMIC DNA]</scope>
    <source>
        <strain evidence="2 3">Baltimore</strain>
    </source>
</reference>
<gene>
    <name evidence="2" type="ORF">ANCCAN_04046</name>
</gene>
<name>A0A368GZK9_ANCCA</name>
<dbReference type="Proteomes" id="UP000252519">
    <property type="component" value="Unassembled WGS sequence"/>
</dbReference>
<feature type="region of interest" description="Disordered" evidence="1">
    <location>
        <begin position="73"/>
        <end position="103"/>
    </location>
</feature>
<evidence type="ECO:0000313" key="2">
    <source>
        <dbReference type="EMBL" id="RCN49803.1"/>
    </source>
</evidence>